<accession>A0AAV2RU23</accession>
<comment type="caution">
    <text evidence="5">The sequence shown here is derived from an EMBL/GenBank/DDBJ whole genome shotgun (WGS) entry which is preliminary data.</text>
</comment>
<sequence>FQVNFETEISWKDLRLKFRNLQPDFMSNKLTTEAIKKIWLPDVDYKYTVENQLSNKKRDLYLEMIANGTLDHNDPFMNVNFDGSAVNVILRTEYIGSFLCDFDVYYFPLDVQTCSITLNINSKYVTFANYLSQVSYDGIQLLSSFKVEDVWLNTEKSLSNFTK</sequence>
<keyword evidence="2" id="KW-0472">Membrane</keyword>
<evidence type="ECO:0000256" key="3">
    <source>
        <dbReference type="RuleBase" id="RU000687"/>
    </source>
</evidence>
<comment type="similarity">
    <text evidence="3">Belongs to the ligand-gated ion channel (TC 1.A.9) family.</text>
</comment>
<name>A0AAV2RU23_MEGNR</name>
<feature type="non-terminal residue" evidence="5">
    <location>
        <position position="163"/>
    </location>
</feature>
<gene>
    <name evidence="5" type="ORF">MNOR_LOCUS28335</name>
</gene>
<dbReference type="Proteomes" id="UP001497623">
    <property type="component" value="Unassembled WGS sequence"/>
</dbReference>
<evidence type="ECO:0000313" key="6">
    <source>
        <dbReference type="Proteomes" id="UP001497623"/>
    </source>
</evidence>
<keyword evidence="3" id="KW-0407">Ion channel</keyword>
<evidence type="ECO:0000259" key="4">
    <source>
        <dbReference type="Pfam" id="PF02931"/>
    </source>
</evidence>
<dbReference type="Gene3D" id="2.70.170.10">
    <property type="entry name" value="Neurotransmitter-gated ion-channel ligand-binding domain"/>
    <property type="match status" value="1"/>
</dbReference>
<evidence type="ECO:0000313" key="5">
    <source>
        <dbReference type="EMBL" id="CAL4139110.1"/>
    </source>
</evidence>
<keyword evidence="6" id="KW-1185">Reference proteome</keyword>
<feature type="domain" description="Neurotransmitter-gated ion-channel ligand-binding" evidence="4">
    <location>
        <begin position="1"/>
        <end position="160"/>
    </location>
</feature>
<evidence type="ECO:0000256" key="1">
    <source>
        <dbReference type="ARBA" id="ARBA00004141"/>
    </source>
</evidence>
<dbReference type="InterPro" id="IPR006201">
    <property type="entry name" value="Neur_channel"/>
</dbReference>
<keyword evidence="3" id="KW-0813">Transport</keyword>
<evidence type="ECO:0000256" key="2">
    <source>
        <dbReference type="ARBA" id="ARBA00023136"/>
    </source>
</evidence>
<dbReference type="InterPro" id="IPR018000">
    <property type="entry name" value="Neurotransmitter_ion_chnl_CS"/>
</dbReference>
<keyword evidence="3" id="KW-0406">Ion transport</keyword>
<dbReference type="InterPro" id="IPR036734">
    <property type="entry name" value="Neur_chan_lig-bd_sf"/>
</dbReference>
<feature type="non-terminal residue" evidence="5">
    <location>
        <position position="1"/>
    </location>
</feature>
<comment type="subcellular location">
    <subcellularLocation>
        <location evidence="1">Membrane</location>
        <topology evidence="1">Multi-pass membrane protein</topology>
    </subcellularLocation>
</comment>
<dbReference type="Pfam" id="PF02931">
    <property type="entry name" value="Neur_chan_LBD"/>
    <property type="match status" value="1"/>
</dbReference>
<proteinExistence type="inferred from homology"/>
<dbReference type="GO" id="GO:0016020">
    <property type="term" value="C:membrane"/>
    <property type="evidence" value="ECO:0007669"/>
    <property type="project" value="UniProtKB-SubCell"/>
</dbReference>
<dbReference type="AlphaFoldDB" id="A0AAV2RU23"/>
<dbReference type="GO" id="GO:0004888">
    <property type="term" value="F:transmembrane signaling receptor activity"/>
    <property type="evidence" value="ECO:0007669"/>
    <property type="project" value="InterPro"/>
</dbReference>
<dbReference type="InterPro" id="IPR006202">
    <property type="entry name" value="Neur_chan_lig-bd"/>
</dbReference>
<dbReference type="EMBL" id="CAXKWB010031085">
    <property type="protein sequence ID" value="CAL4139110.1"/>
    <property type="molecule type" value="Genomic_DNA"/>
</dbReference>
<dbReference type="PROSITE" id="PS00236">
    <property type="entry name" value="NEUROTR_ION_CHANNEL"/>
    <property type="match status" value="1"/>
</dbReference>
<dbReference type="PRINTS" id="PR00252">
    <property type="entry name" value="NRIONCHANNEL"/>
</dbReference>
<organism evidence="5 6">
    <name type="scientific">Meganyctiphanes norvegica</name>
    <name type="common">Northern krill</name>
    <name type="synonym">Thysanopoda norvegica</name>
    <dbReference type="NCBI Taxonomy" id="48144"/>
    <lineage>
        <taxon>Eukaryota</taxon>
        <taxon>Metazoa</taxon>
        <taxon>Ecdysozoa</taxon>
        <taxon>Arthropoda</taxon>
        <taxon>Crustacea</taxon>
        <taxon>Multicrustacea</taxon>
        <taxon>Malacostraca</taxon>
        <taxon>Eumalacostraca</taxon>
        <taxon>Eucarida</taxon>
        <taxon>Euphausiacea</taxon>
        <taxon>Euphausiidae</taxon>
        <taxon>Meganyctiphanes</taxon>
    </lineage>
</organism>
<protein>
    <recommendedName>
        <fullName evidence="4">Neurotransmitter-gated ion-channel ligand-binding domain-containing protein</fullName>
    </recommendedName>
</protein>
<reference evidence="5 6" key="1">
    <citation type="submission" date="2024-05" db="EMBL/GenBank/DDBJ databases">
        <authorList>
            <person name="Wallberg A."/>
        </authorList>
    </citation>
    <scope>NUCLEOTIDE SEQUENCE [LARGE SCALE GENOMIC DNA]</scope>
</reference>
<dbReference type="GO" id="GO:0005230">
    <property type="term" value="F:extracellular ligand-gated monoatomic ion channel activity"/>
    <property type="evidence" value="ECO:0007669"/>
    <property type="project" value="InterPro"/>
</dbReference>
<dbReference type="SUPFAM" id="SSF63712">
    <property type="entry name" value="Nicotinic receptor ligand binding domain-like"/>
    <property type="match status" value="1"/>
</dbReference>